<feature type="region of interest" description="Disordered" evidence="3">
    <location>
        <begin position="1"/>
        <end position="33"/>
    </location>
</feature>
<protein>
    <submittedName>
        <fullName evidence="5">NUDIX domain-containing protein</fullName>
    </submittedName>
</protein>
<dbReference type="Pfam" id="PF00293">
    <property type="entry name" value="NUDIX"/>
    <property type="match status" value="1"/>
</dbReference>
<evidence type="ECO:0000313" key="5">
    <source>
        <dbReference type="EMBL" id="MCO6407043.1"/>
    </source>
</evidence>
<sequence>MDVGDMSKPEHDVSNNDPARAPQAVDEKASRPPEMRNLRARLVTRVVHSWFALARGMTLGVRAAAFDEGGRVFLVRHSYVPGWHMPGGGVERGETLKDALVKELREEGNLEMIGQAELFAVYFNKGTSRRDHVAFYRCNVTQTAPKRPDREIIESGFFALDALPDGVTPATRRRLEELAGRIPVSETW</sequence>
<organism evidence="5 6">
    <name type="scientific">Hoeflea alexandrii</name>
    <dbReference type="NCBI Taxonomy" id="288436"/>
    <lineage>
        <taxon>Bacteria</taxon>
        <taxon>Pseudomonadati</taxon>
        <taxon>Pseudomonadota</taxon>
        <taxon>Alphaproteobacteria</taxon>
        <taxon>Hyphomicrobiales</taxon>
        <taxon>Rhizobiaceae</taxon>
        <taxon>Hoeflea</taxon>
    </lineage>
</organism>
<dbReference type="PANTHER" id="PTHR43046:SF14">
    <property type="entry name" value="MUTT_NUDIX FAMILY PROTEIN"/>
    <property type="match status" value="1"/>
</dbReference>
<evidence type="ECO:0000256" key="2">
    <source>
        <dbReference type="ARBA" id="ARBA00022801"/>
    </source>
</evidence>
<dbReference type="EMBL" id="JAAAML010000001">
    <property type="protein sequence ID" value="MCO6407043.1"/>
    <property type="molecule type" value="Genomic_DNA"/>
</dbReference>
<dbReference type="PANTHER" id="PTHR43046">
    <property type="entry name" value="GDP-MANNOSE MANNOSYL HYDROLASE"/>
    <property type="match status" value="1"/>
</dbReference>
<accession>A0ABT1CLG2</accession>
<name>A0ABT1CLG2_9HYPH</name>
<evidence type="ECO:0000313" key="6">
    <source>
        <dbReference type="Proteomes" id="UP001320715"/>
    </source>
</evidence>
<feature type="domain" description="Nudix hydrolase" evidence="4">
    <location>
        <begin position="56"/>
        <end position="180"/>
    </location>
</feature>
<dbReference type="InterPro" id="IPR020476">
    <property type="entry name" value="Nudix_hydrolase"/>
</dbReference>
<gene>
    <name evidence="5" type="ORF">GTW23_02555</name>
</gene>
<feature type="compositionally biased region" description="Basic and acidic residues" evidence="3">
    <location>
        <begin position="1"/>
        <end position="14"/>
    </location>
</feature>
<evidence type="ECO:0000259" key="4">
    <source>
        <dbReference type="PROSITE" id="PS51462"/>
    </source>
</evidence>
<comment type="cofactor">
    <cofactor evidence="1">
        <name>Mg(2+)</name>
        <dbReference type="ChEBI" id="CHEBI:18420"/>
    </cofactor>
</comment>
<proteinExistence type="predicted"/>
<dbReference type="CDD" id="cd04680">
    <property type="entry name" value="NUDIX_Hydrolase"/>
    <property type="match status" value="1"/>
</dbReference>
<dbReference type="PRINTS" id="PR00502">
    <property type="entry name" value="NUDIXFAMILY"/>
</dbReference>
<evidence type="ECO:0000256" key="1">
    <source>
        <dbReference type="ARBA" id="ARBA00001946"/>
    </source>
</evidence>
<dbReference type="InterPro" id="IPR000086">
    <property type="entry name" value="NUDIX_hydrolase_dom"/>
</dbReference>
<comment type="caution">
    <text evidence="5">The sequence shown here is derived from an EMBL/GenBank/DDBJ whole genome shotgun (WGS) entry which is preliminary data.</text>
</comment>
<dbReference type="Proteomes" id="UP001320715">
    <property type="component" value="Unassembled WGS sequence"/>
</dbReference>
<dbReference type="PROSITE" id="PS51462">
    <property type="entry name" value="NUDIX"/>
    <property type="match status" value="1"/>
</dbReference>
<keyword evidence="2" id="KW-0378">Hydrolase</keyword>
<evidence type="ECO:0000256" key="3">
    <source>
        <dbReference type="SAM" id="MobiDB-lite"/>
    </source>
</evidence>
<reference evidence="5 6" key="1">
    <citation type="submission" date="2020-01" db="EMBL/GenBank/DDBJ databases">
        <title>Genomes of bacteria type strains.</title>
        <authorList>
            <person name="Chen J."/>
            <person name="Zhu S."/>
            <person name="Yang J."/>
        </authorList>
    </citation>
    <scope>NUCLEOTIDE SEQUENCE [LARGE SCALE GENOMIC DNA]</scope>
    <source>
        <strain evidence="5 6">DSM 16655</strain>
    </source>
</reference>
<dbReference type="SUPFAM" id="SSF55811">
    <property type="entry name" value="Nudix"/>
    <property type="match status" value="1"/>
</dbReference>
<keyword evidence="6" id="KW-1185">Reference proteome</keyword>
<dbReference type="InterPro" id="IPR015797">
    <property type="entry name" value="NUDIX_hydrolase-like_dom_sf"/>
</dbReference>
<dbReference type="Gene3D" id="3.90.79.10">
    <property type="entry name" value="Nucleoside Triphosphate Pyrophosphohydrolase"/>
    <property type="match status" value="1"/>
</dbReference>